<keyword evidence="7" id="KW-1185">Reference proteome</keyword>
<dbReference type="AlphaFoldDB" id="A0A7G1GB97"/>
<comment type="similarity">
    <text evidence="2">Belongs to the CobH/CbiC family.</text>
</comment>
<evidence type="ECO:0000256" key="1">
    <source>
        <dbReference type="ARBA" id="ARBA00004953"/>
    </source>
</evidence>
<proteinExistence type="inferred from homology"/>
<feature type="domain" description="Cobalamin biosynthesis precorrin-8X methylmutase CobH/CbiC" evidence="5">
    <location>
        <begin position="6"/>
        <end position="195"/>
    </location>
</feature>
<dbReference type="GO" id="GO:0016993">
    <property type="term" value="F:precorrin-8X methylmutase activity"/>
    <property type="evidence" value="ECO:0007669"/>
    <property type="project" value="InterPro"/>
</dbReference>
<evidence type="ECO:0000256" key="2">
    <source>
        <dbReference type="ARBA" id="ARBA00009774"/>
    </source>
</evidence>
<evidence type="ECO:0000259" key="5">
    <source>
        <dbReference type="Pfam" id="PF02570"/>
    </source>
</evidence>
<reference evidence="6 7" key="1">
    <citation type="submission" date="2018-06" db="EMBL/GenBank/DDBJ databases">
        <title>Genome sequencing of Oceanotoga sp. sy52.</title>
        <authorList>
            <person name="Mori K."/>
        </authorList>
    </citation>
    <scope>NUCLEOTIDE SEQUENCE [LARGE SCALE GENOMIC DNA]</scope>
    <source>
        <strain evidence="7">sy52</strain>
    </source>
</reference>
<evidence type="ECO:0000256" key="4">
    <source>
        <dbReference type="ARBA" id="ARBA00023235"/>
    </source>
</evidence>
<dbReference type="InterPro" id="IPR036588">
    <property type="entry name" value="CobH/CbiC_sf"/>
</dbReference>
<evidence type="ECO:0000256" key="3">
    <source>
        <dbReference type="ARBA" id="ARBA00022573"/>
    </source>
</evidence>
<dbReference type="SUPFAM" id="SSF63965">
    <property type="entry name" value="Precorrin-8X methylmutase CbiC/CobH"/>
    <property type="match status" value="1"/>
</dbReference>
<name>A0A7G1GB97_9BACT</name>
<dbReference type="PANTHER" id="PTHR43588">
    <property type="entry name" value="COBALT-PRECORRIN-8 METHYLMUTASE"/>
    <property type="match status" value="1"/>
</dbReference>
<dbReference type="InParanoid" id="A0A7G1GB97"/>
<protein>
    <submittedName>
        <fullName evidence="6">Precorrin-8X methylmutase</fullName>
    </submittedName>
</protein>
<evidence type="ECO:0000313" key="7">
    <source>
        <dbReference type="Proteomes" id="UP000516361"/>
    </source>
</evidence>
<accession>A0A7G1GB97</accession>
<dbReference type="Gene3D" id="3.40.50.10230">
    <property type="entry name" value="Cobalamin biosynthesis CobH/CbiC, precorrin-8X methylmutase"/>
    <property type="match status" value="1"/>
</dbReference>
<dbReference type="RefSeq" id="WP_190614277.1">
    <property type="nucleotide sequence ID" value="NZ_AP018712.1"/>
</dbReference>
<dbReference type="PANTHER" id="PTHR43588:SF1">
    <property type="entry name" value="COBALT-PRECORRIN-8 METHYLMUTASE"/>
    <property type="match status" value="1"/>
</dbReference>
<dbReference type="Pfam" id="PF02570">
    <property type="entry name" value="CbiC"/>
    <property type="match status" value="1"/>
</dbReference>
<dbReference type="KEGG" id="ocy:OSSY52_17630"/>
<dbReference type="GO" id="GO:0009236">
    <property type="term" value="P:cobalamin biosynthetic process"/>
    <property type="evidence" value="ECO:0007669"/>
    <property type="project" value="UniProtKB-UniPathway"/>
</dbReference>
<sequence length="203" mass="22773">MLNPKEIENKSFKIIENLMRERGSLKNFSGPKLSVVKRVIHTTGDPKIGESLYFSNNFYEGFKKAFKKRVIVTDVKMVAAGISKRIFKDLKVETYISDKDVSEKAKSMKVSRSYISMEKALNNNYKLFAIGNAPTALRKLIEYKDIDFIVGVPVGFVGAAEWKNELIKSKIPCITLPGRQGGSNIAAAIINALMKELKSELVY</sequence>
<dbReference type="Proteomes" id="UP000516361">
    <property type="component" value="Chromosome"/>
</dbReference>
<gene>
    <name evidence="6" type="primary">cbiC</name>
    <name evidence="6" type="ORF">OSSY52_17630</name>
</gene>
<organism evidence="6 7">
    <name type="scientific">Tepiditoga spiralis</name>
    <dbReference type="NCBI Taxonomy" id="2108365"/>
    <lineage>
        <taxon>Bacteria</taxon>
        <taxon>Thermotogati</taxon>
        <taxon>Thermotogota</taxon>
        <taxon>Thermotogae</taxon>
        <taxon>Petrotogales</taxon>
        <taxon>Petrotogaceae</taxon>
        <taxon>Tepiditoga</taxon>
    </lineage>
</organism>
<dbReference type="EMBL" id="AP018712">
    <property type="protein sequence ID" value="BBE31622.1"/>
    <property type="molecule type" value="Genomic_DNA"/>
</dbReference>
<dbReference type="UniPathway" id="UPA00148"/>
<comment type="pathway">
    <text evidence="1">Cofactor biosynthesis; adenosylcobalamin biosynthesis.</text>
</comment>
<keyword evidence="3" id="KW-0169">Cobalamin biosynthesis</keyword>
<keyword evidence="4" id="KW-0413">Isomerase</keyword>
<evidence type="ECO:0000313" key="6">
    <source>
        <dbReference type="EMBL" id="BBE31622.1"/>
    </source>
</evidence>
<dbReference type="InterPro" id="IPR003722">
    <property type="entry name" value="Cbl_synth_CobH/CbiC"/>
</dbReference>